<proteinExistence type="inferred from homology"/>
<dbReference type="CDD" id="cd04697">
    <property type="entry name" value="NUDIX_Hydrolase"/>
    <property type="match status" value="1"/>
</dbReference>
<dbReference type="STRING" id="1137799.GZ78_27220"/>
<evidence type="ECO:0000256" key="6">
    <source>
        <dbReference type="PIRSR" id="PIRSR017340-1"/>
    </source>
</evidence>
<organism evidence="8 9">
    <name type="scientific">Endozoicomonas numazuensis</name>
    <dbReference type="NCBI Taxonomy" id="1137799"/>
    <lineage>
        <taxon>Bacteria</taxon>
        <taxon>Pseudomonadati</taxon>
        <taxon>Pseudomonadota</taxon>
        <taxon>Gammaproteobacteria</taxon>
        <taxon>Oceanospirillales</taxon>
        <taxon>Endozoicomonadaceae</taxon>
        <taxon>Endozoicomonas</taxon>
    </lineage>
</organism>
<gene>
    <name evidence="8" type="ORF">GZ78_27220</name>
</gene>
<dbReference type="InterPro" id="IPR024195">
    <property type="entry name" value="NUDIX_hydrolase_YfcD_pred"/>
</dbReference>
<dbReference type="SUPFAM" id="SSF55811">
    <property type="entry name" value="Nudix"/>
    <property type="match status" value="1"/>
</dbReference>
<evidence type="ECO:0000256" key="1">
    <source>
        <dbReference type="ARBA" id="ARBA00001946"/>
    </source>
</evidence>
<dbReference type="Gene3D" id="3.90.79.10">
    <property type="entry name" value="Nucleoside Triphosphate Pyrophosphohydrolase"/>
    <property type="match status" value="1"/>
</dbReference>
<dbReference type="PIRSF" id="PIRSF017340">
    <property type="entry name" value="Nudix_hydro"/>
    <property type="match status" value="1"/>
</dbReference>
<dbReference type="Proteomes" id="UP000028073">
    <property type="component" value="Unassembled WGS sequence"/>
</dbReference>
<evidence type="ECO:0000256" key="2">
    <source>
        <dbReference type="ARBA" id="ARBA00005582"/>
    </source>
</evidence>
<feature type="domain" description="Nudix hydrolase" evidence="7">
    <location>
        <begin position="37"/>
        <end position="166"/>
    </location>
</feature>
<dbReference type="PANTHER" id="PTHR10885">
    <property type="entry name" value="ISOPENTENYL-DIPHOSPHATE DELTA-ISOMERASE"/>
    <property type="match status" value="1"/>
</dbReference>
<evidence type="ECO:0000256" key="3">
    <source>
        <dbReference type="ARBA" id="ARBA00022723"/>
    </source>
</evidence>
<dbReference type="GO" id="GO:0046872">
    <property type="term" value="F:metal ion binding"/>
    <property type="evidence" value="ECO:0007669"/>
    <property type="project" value="UniProtKB-KW"/>
</dbReference>
<dbReference type="NCBIfam" id="NF011922">
    <property type="entry name" value="PRK15393.1"/>
    <property type="match status" value="1"/>
</dbReference>
<dbReference type="eggNOG" id="COG1443">
    <property type="taxonomic scope" value="Bacteria"/>
</dbReference>
<comment type="caution">
    <text evidence="8">The sequence shown here is derived from an EMBL/GenBank/DDBJ whole genome shotgun (WGS) entry which is preliminary data.</text>
</comment>
<feature type="binding site" evidence="6">
    <location>
        <position position="90"/>
    </location>
    <ligand>
        <name>Mg(2+)</name>
        <dbReference type="ChEBI" id="CHEBI:18420"/>
    </ligand>
</feature>
<reference evidence="8 9" key="1">
    <citation type="submission" date="2014-06" db="EMBL/GenBank/DDBJ databases">
        <title>Whole Genome Sequences of Three Symbiotic Endozoicomonas Bacteria.</title>
        <authorList>
            <person name="Neave M.J."/>
            <person name="Apprill A."/>
            <person name="Voolstra C.R."/>
        </authorList>
    </citation>
    <scope>NUCLEOTIDE SEQUENCE [LARGE SCALE GENOMIC DNA]</scope>
    <source>
        <strain evidence="8 9">DSM 25634</strain>
    </source>
</reference>
<dbReference type="InterPro" id="IPR020084">
    <property type="entry name" value="NUDIX_hydrolase_CS"/>
</dbReference>
<dbReference type="Pfam" id="PF00293">
    <property type="entry name" value="NUDIX"/>
    <property type="match status" value="1"/>
</dbReference>
<keyword evidence="5 6" id="KW-0460">Magnesium</keyword>
<dbReference type="PROSITE" id="PS00893">
    <property type="entry name" value="NUDIX_BOX"/>
    <property type="match status" value="1"/>
</dbReference>
<dbReference type="GO" id="GO:0016817">
    <property type="term" value="F:hydrolase activity, acting on acid anhydrides"/>
    <property type="evidence" value="ECO:0007669"/>
    <property type="project" value="InterPro"/>
</dbReference>
<dbReference type="AlphaFoldDB" id="A0A081N123"/>
<sequence length="175" mass="20028">MPSNPELQSAAENVTIVDENNHVLGAVPRRQMREEKLCHRATYVFVFNSKGQLYVQERTLSKDIYPGYFEPVTGGVVAEGESYDVAAVRELAEELGIENTPLEPLFHFYFHNEDCKVWGRVYCCQYDGELTLQEEEVAGVILESPEEVLSNRFSRRYTPDSLIALERLMHFYAGN</sequence>
<keyword evidence="3 6" id="KW-0479">Metal-binding</keyword>
<dbReference type="OrthoDB" id="517136at2"/>
<comment type="similarity">
    <text evidence="2">Belongs to the Nudix hydrolase family.</text>
</comment>
<dbReference type="InterPro" id="IPR015797">
    <property type="entry name" value="NUDIX_hydrolase-like_dom_sf"/>
</dbReference>
<evidence type="ECO:0000256" key="5">
    <source>
        <dbReference type="ARBA" id="ARBA00022842"/>
    </source>
</evidence>
<protein>
    <recommendedName>
        <fullName evidence="7">Nudix hydrolase domain-containing protein</fullName>
    </recommendedName>
</protein>
<feature type="binding site" evidence="6">
    <location>
        <position position="94"/>
    </location>
    <ligand>
        <name>Mg(2+)</name>
        <dbReference type="ChEBI" id="CHEBI:18420"/>
    </ligand>
</feature>
<evidence type="ECO:0000313" key="8">
    <source>
        <dbReference type="EMBL" id="KEQ12146.1"/>
    </source>
</evidence>
<keyword evidence="4" id="KW-0378">Hydrolase</keyword>
<accession>A0A081N123</accession>
<evidence type="ECO:0000259" key="7">
    <source>
        <dbReference type="PROSITE" id="PS51462"/>
    </source>
</evidence>
<dbReference type="PANTHER" id="PTHR10885:SF0">
    <property type="entry name" value="ISOPENTENYL-DIPHOSPHATE DELTA-ISOMERASE"/>
    <property type="match status" value="1"/>
</dbReference>
<evidence type="ECO:0000256" key="4">
    <source>
        <dbReference type="ARBA" id="ARBA00022801"/>
    </source>
</evidence>
<keyword evidence="9" id="KW-1185">Reference proteome</keyword>
<dbReference type="InterPro" id="IPR000086">
    <property type="entry name" value="NUDIX_hydrolase_dom"/>
</dbReference>
<dbReference type="PROSITE" id="PS51462">
    <property type="entry name" value="NUDIX"/>
    <property type="match status" value="1"/>
</dbReference>
<comment type="cofactor">
    <cofactor evidence="1">
        <name>Mg(2+)</name>
        <dbReference type="ChEBI" id="CHEBI:18420"/>
    </cofactor>
</comment>
<dbReference type="EMBL" id="JOKH01000010">
    <property type="protein sequence ID" value="KEQ12146.1"/>
    <property type="molecule type" value="Genomic_DNA"/>
</dbReference>
<evidence type="ECO:0000313" key="9">
    <source>
        <dbReference type="Proteomes" id="UP000028073"/>
    </source>
</evidence>
<dbReference type="RefSeq" id="WP_034842591.1">
    <property type="nucleotide sequence ID" value="NZ_JOKH01000010.1"/>
</dbReference>
<name>A0A081N123_9GAMM</name>